<name>A0ABT8WQ31_9FLAO</name>
<sequence length="298" mass="34042">MYKINHNNTLNILEIENSLNNVYGKIHLNSGASLQELTLNGHAIIKDLSPLTYANTYASSILFPFANRIKDGAYTFNCKDFQFEINQKEENNALHGLVYNKTFQIIDQETSNDSASILLEYNETEFSTGFPYTYTIQLKYIFTSTNLSLDVSVKNTDTKEFPFTLGWHPYFSSADLFNSSLDFNSSKKIVLDEKNIATDIEDFELENVFNIEDKQLDDCWILDSNKVTFHTPKYRLIIESSAEDNFLQAYTPPKPNTIAIEPTTGVSNSFNNNIGLEILDANDTYNINWNIKINSNFN</sequence>
<gene>
    <name evidence="4" type="ORF">Q4Q40_13745</name>
</gene>
<reference evidence="4" key="1">
    <citation type="submission" date="2023-07" db="EMBL/GenBank/DDBJ databases">
        <title>Two novel species in the genus Flavivirga.</title>
        <authorList>
            <person name="Kwon K."/>
        </authorList>
    </citation>
    <scope>NUCLEOTIDE SEQUENCE</scope>
    <source>
        <strain evidence="4">KACC 14158</strain>
    </source>
</reference>
<keyword evidence="5" id="KW-1185">Reference proteome</keyword>
<keyword evidence="3" id="KW-0106">Calcium</keyword>
<proteinExistence type="predicted"/>
<dbReference type="Gene3D" id="2.70.98.10">
    <property type="match status" value="1"/>
</dbReference>
<dbReference type="SUPFAM" id="SSF74650">
    <property type="entry name" value="Galactose mutarotase-like"/>
    <property type="match status" value="1"/>
</dbReference>
<dbReference type="InterPro" id="IPR008183">
    <property type="entry name" value="Aldose_1/G6P_1-epimerase"/>
</dbReference>
<evidence type="ECO:0000313" key="5">
    <source>
        <dbReference type="Proteomes" id="UP001176806"/>
    </source>
</evidence>
<dbReference type="Pfam" id="PF01263">
    <property type="entry name" value="Aldose_epim"/>
    <property type="match status" value="1"/>
</dbReference>
<accession>A0ABT8WQ31</accession>
<dbReference type="EMBL" id="JAUOEL010000004">
    <property type="protein sequence ID" value="MDO5975256.1"/>
    <property type="molecule type" value="Genomic_DNA"/>
</dbReference>
<dbReference type="PANTHER" id="PTHR10091">
    <property type="entry name" value="ALDOSE-1-EPIMERASE"/>
    <property type="match status" value="1"/>
</dbReference>
<evidence type="ECO:0000256" key="1">
    <source>
        <dbReference type="ARBA" id="ARBA00001913"/>
    </source>
</evidence>
<comment type="cofactor">
    <cofactor evidence="1">
        <name>Ca(2+)</name>
        <dbReference type="ChEBI" id="CHEBI:29108"/>
    </cofactor>
</comment>
<evidence type="ECO:0000313" key="4">
    <source>
        <dbReference type="EMBL" id="MDO5975256.1"/>
    </source>
</evidence>
<protein>
    <submittedName>
        <fullName evidence="4">Aldose 1-epimerase</fullName>
    </submittedName>
</protein>
<comment type="caution">
    <text evidence="4">The sequence shown here is derived from an EMBL/GenBank/DDBJ whole genome shotgun (WGS) entry which is preliminary data.</text>
</comment>
<dbReference type="Proteomes" id="UP001176806">
    <property type="component" value="Unassembled WGS sequence"/>
</dbReference>
<dbReference type="InterPro" id="IPR014718">
    <property type="entry name" value="GH-type_carb-bd"/>
</dbReference>
<dbReference type="RefSeq" id="WP_303302437.1">
    <property type="nucleotide sequence ID" value="NZ_BAABDA010000035.1"/>
</dbReference>
<evidence type="ECO:0000256" key="3">
    <source>
        <dbReference type="ARBA" id="ARBA00022837"/>
    </source>
</evidence>
<dbReference type="CDD" id="cd01081">
    <property type="entry name" value="Aldose_epim"/>
    <property type="match status" value="1"/>
</dbReference>
<organism evidence="4 5">
    <name type="scientific">Flavivirga jejuensis</name>
    <dbReference type="NCBI Taxonomy" id="870487"/>
    <lineage>
        <taxon>Bacteria</taxon>
        <taxon>Pseudomonadati</taxon>
        <taxon>Bacteroidota</taxon>
        <taxon>Flavobacteriia</taxon>
        <taxon>Flavobacteriales</taxon>
        <taxon>Flavobacteriaceae</taxon>
        <taxon>Flavivirga</taxon>
    </lineage>
</organism>
<dbReference type="PANTHER" id="PTHR10091:SF0">
    <property type="entry name" value="GALACTOSE MUTAROTASE"/>
    <property type="match status" value="1"/>
</dbReference>
<comment type="subunit">
    <text evidence="2">Monomer.</text>
</comment>
<dbReference type="InterPro" id="IPR011013">
    <property type="entry name" value="Gal_mutarotase_sf_dom"/>
</dbReference>
<evidence type="ECO:0000256" key="2">
    <source>
        <dbReference type="ARBA" id="ARBA00011245"/>
    </source>
</evidence>